<dbReference type="RefSeq" id="WP_172106760.1">
    <property type="nucleotide sequence ID" value="NZ_CP038017.1"/>
</dbReference>
<dbReference type="EMBL" id="CP038017">
    <property type="protein sequence ID" value="QIV94663.1"/>
    <property type="molecule type" value="Genomic_DNA"/>
</dbReference>
<dbReference type="AlphaFoldDB" id="A0A6M3HTU3"/>
<reference evidence="1 2" key="1">
    <citation type="submission" date="2019-03" db="EMBL/GenBank/DDBJ databases">
        <title>Complete Genome Sequence of Allofrancisella frigidaquae Strain SYSU 10HL1970 Isolated from Water-Cooling Systems in China.</title>
        <authorList>
            <person name="Ohrman C."/>
            <person name="Uneklint I."/>
            <person name="Sjodin A."/>
        </authorList>
    </citation>
    <scope>NUCLEOTIDE SEQUENCE [LARGE SCALE GENOMIC DNA]</scope>
    <source>
        <strain evidence="1 2">SYSU 10HL1970</strain>
    </source>
</reference>
<gene>
    <name evidence="1" type="ORF">E3E15_04535</name>
</gene>
<organism evidence="1 2">
    <name type="scientific">Allofrancisella frigidaquae</name>
    <dbReference type="NCBI Taxonomy" id="1085644"/>
    <lineage>
        <taxon>Bacteria</taxon>
        <taxon>Pseudomonadati</taxon>
        <taxon>Pseudomonadota</taxon>
        <taxon>Gammaproteobacteria</taxon>
        <taxon>Thiotrichales</taxon>
        <taxon>Francisellaceae</taxon>
        <taxon>Allofrancisella</taxon>
    </lineage>
</organism>
<protein>
    <submittedName>
        <fullName evidence="1">Uncharacterized protein</fullName>
    </submittedName>
</protein>
<keyword evidence="2" id="KW-1185">Reference proteome</keyword>
<name>A0A6M3HTU3_9GAMM</name>
<dbReference type="KEGG" id="afri:E3E15_04535"/>
<proteinExistence type="predicted"/>
<dbReference type="Proteomes" id="UP000503320">
    <property type="component" value="Chromosome"/>
</dbReference>
<evidence type="ECO:0000313" key="1">
    <source>
        <dbReference type="EMBL" id="QIV94663.1"/>
    </source>
</evidence>
<sequence>MKCIICGNDPCSCHIKKKIINIKRNFIKKDYLTNSFISSRKQTKLNPIINKGILDNSLIIKTKPILELPKNKHKRNHAHNFDVKDTINNYSTINRIETKSVNRTPREFIIRDKSIVHTPKKNYIEPIIHNLKTKSITPRHKGNILLNKFIQYSDEILNTIRVNNFNTNSLQLYSNHKTFKNNPFNLQTLLYYNKSLKSEINTLFKNQNLITFGFEYEFAGFNKQQFLSMNKEARDLCATGHNEIMKDSTSFINEWKIETDAQKELELVSPILCLYTSNKYDFTQKIIAAFTFLEFYTKEILDIANASGNLNIFSKKINEKYNINIEKIGSEHNETGLLNLIKTNYEIEHKYQGQINNKIRGSHLNIGITFDYLINNLLKEDNNFSFFRSIYKKNTHDKTPSTKNWFYIDDKLILQKLYVIYTSLRSTLDKYLKGVNINTEICSALLTLKIIEITSYIEKLLYNYLHHIERDSNLQAIYKKSHHRLTSIKSNSFDKFWIKTGLEGIIACICLYIPANYRTKLCTDIYETISLHRDNISKFLMEIICKTYNIDKSSSHINKCSKLFFPFDKYIASIINRTLLNIEQVREVTIRNHMEEEIICKVNANLKPAIELRTSTVNNDIFIVNESLEKNFHANFKKHIDDISKHNNLAFKKNDENYKSDFKQYIEKSKSISKLIEAYDIAGLTGARNETYLPIRMVQNNIPEVVIEFRNPTDNLEFFIKKIQKLNTIKKSKEKRKYYAKTPESRL</sequence>
<accession>A0A6M3HTU3</accession>
<evidence type="ECO:0000313" key="2">
    <source>
        <dbReference type="Proteomes" id="UP000503320"/>
    </source>
</evidence>